<dbReference type="InterPro" id="IPR006171">
    <property type="entry name" value="TOPRIM_dom"/>
</dbReference>
<dbReference type="Pfam" id="PF10410">
    <property type="entry name" value="DnaB_bind"/>
    <property type="match status" value="1"/>
</dbReference>
<proteinExistence type="inferred from homology"/>
<comment type="catalytic activity">
    <reaction evidence="12">
        <text>ssDNA + n NTP = ssDNA/pppN(pN)n-1 hybrid + (n-1) diphosphate.</text>
        <dbReference type="EC" id="2.7.7.101"/>
    </reaction>
</comment>
<dbReference type="SMART" id="SM00493">
    <property type="entry name" value="TOPRIM"/>
    <property type="match status" value="1"/>
</dbReference>
<dbReference type="GO" id="GO:0000428">
    <property type="term" value="C:DNA-directed RNA polymerase complex"/>
    <property type="evidence" value="ECO:0007669"/>
    <property type="project" value="UniProtKB-KW"/>
</dbReference>
<dbReference type="FunFam" id="3.90.580.10:FF:000001">
    <property type="entry name" value="DNA primase"/>
    <property type="match status" value="1"/>
</dbReference>
<dbReference type="InterPro" id="IPR036977">
    <property type="entry name" value="DNA_primase_Znf_CHC2"/>
</dbReference>
<evidence type="ECO:0000313" key="17">
    <source>
        <dbReference type="Proteomes" id="UP000464954"/>
    </source>
</evidence>
<keyword evidence="10 12" id="KW-0238">DNA-binding</keyword>
<keyword evidence="7 12" id="KW-0863">Zinc-finger</keyword>
<dbReference type="HAMAP" id="MF_00974">
    <property type="entry name" value="DNA_primase_DnaG"/>
    <property type="match status" value="1"/>
</dbReference>
<keyword evidence="8 12" id="KW-0862">Zinc</keyword>
<dbReference type="PROSITE" id="PS50880">
    <property type="entry name" value="TOPRIM"/>
    <property type="match status" value="1"/>
</dbReference>
<comment type="similarity">
    <text evidence="12 13">Belongs to the DnaG primase family.</text>
</comment>
<keyword evidence="1 12" id="KW-0240">DNA-directed RNA polymerase</keyword>
<dbReference type="PANTHER" id="PTHR30313:SF2">
    <property type="entry name" value="DNA PRIMASE"/>
    <property type="match status" value="1"/>
</dbReference>
<evidence type="ECO:0000256" key="14">
    <source>
        <dbReference type="PIRSR" id="PIRSR002811-1"/>
    </source>
</evidence>
<dbReference type="RefSeq" id="WP_160626306.1">
    <property type="nucleotide sequence ID" value="NZ_CP047593.1"/>
</dbReference>
<evidence type="ECO:0000256" key="6">
    <source>
        <dbReference type="ARBA" id="ARBA00022723"/>
    </source>
</evidence>
<dbReference type="NCBIfam" id="TIGR01391">
    <property type="entry name" value="dnaG"/>
    <property type="match status" value="1"/>
</dbReference>
<dbReference type="InterPro" id="IPR013264">
    <property type="entry name" value="DNAG_N"/>
</dbReference>
<dbReference type="EC" id="2.7.7.101" evidence="12"/>
<dbReference type="Pfam" id="PF08275">
    <property type="entry name" value="DNAG_N"/>
    <property type="match status" value="1"/>
</dbReference>
<evidence type="ECO:0000256" key="2">
    <source>
        <dbReference type="ARBA" id="ARBA00022515"/>
    </source>
</evidence>
<evidence type="ECO:0000256" key="1">
    <source>
        <dbReference type="ARBA" id="ARBA00022478"/>
    </source>
</evidence>
<dbReference type="GO" id="GO:0008270">
    <property type="term" value="F:zinc ion binding"/>
    <property type="evidence" value="ECO:0007669"/>
    <property type="project" value="UniProtKB-UniRule"/>
</dbReference>
<dbReference type="SUPFAM" id="SSF56731">
    <property type="entry name" value="DNA primase core"/>
    <property type="match status" value="1"/>
</dbReference>
<evidence type="ECO:0000256" key="3">
    <source>
        <dbReference type="ARBA" id="ARBA00022679"/>
    </source>
</evidence>
<dbReference type="GO" id="GO:0006269">
    <property type="term" value="P:DNA replication, synthesis of primer"/>
    <property type="evidence" value="ECO:0007669"/>
    <property type="project" value="UniProtKB-UniRule"/>
</dbReference>
<keyword evidence="11 12" id="KW-0804">Transcription</keyword>
<dbReference type="InterPro" id="IPR050219">
    <property type="entry name" value="DnaG_primase"/>
</dbReference>
<dbReference type="GO" id="GO:0003677">
    <property type="term" value="F:DNA binding"/>
    <property type="evidence" value="ECO:0007669"/>
    <property type="project" value="UniProtKB-KW"/>
</dbReference>
<dbReference type="InterPro" id="IPR030846">
    <property type="entry name" value="DnaG_bac"/>
</dbReference>
<dbReference type="InterPro" id="IPR006295">
    <property type="entry name" value="DNA_primase_DnaG"/>
</dbReference>
<evidence type="ECO:0000256" key="8">
    <source>
        <dbReference type="ARBA" id="ARBA00022833"/>
    </source>
</evidence>
<dbReference type="InterPro" id="IPR034151">
    <property type="entry name" value="TOPRIM_DnaG_bac"/>
</dbReference>
<dbReference type="KEGG" id="taer:GT409_01660"/>
<comment type="cofactor">
    <cofactor evidence="12 13 14">
        <name>Zn(2+)</name>
        <dbReference type="ChEBI" id="CHEBI:29105"/>
    </cofactor>
    <text evidence="12 13 14">Binds 1 zinc ion per monomer.</text>
</comment>
<dbReference type="PANTHER" id="PTHR30313">
    <property type="entry name" value="DNA PRIMASE"/>
    <property type="match status" value="1"/>
</dbReference>
<dbReference type="EMBL" id="CP047593">
    <property type="protein sequence ID" value="QHI68208.1"/>
    <property type="molecule type" value="Genomic_DNA"/>
</dbReference>
<evidence type="ECO:0000256" key="13">
    <source>
        <dbReference type="PIRNR" id="PIRNR002811"/>
    </source>
</evidence>
<dbReference type="GO" id="GO:0003899">
    <property type="term" value="F:DNA-directed RNA polymerase activity"/>
    <property type="evidence" value="ECO:0007669"/>
    <property type="project" value="UniProtKB-UniRule"/>
</dbReference>
<feature type="domain" description="Toprim" evidence="15">
    <location>
        <begin position="257"/>
        <end position="340"/>
    </location>
</feature>
<dbReference type="GO" id="GO:0005737">
    <property type="term" value="C:cytoplasm"/>
    <property type="evidence" value="ECO:0007669"/>
    <property type="project" value="TreeGrafter"/>
</dbReference>
<dbReference type="GO" id="GO:1990077">
    <property type="term" value="C:primosome complex"/>
    <property type="evidence" value="ECO:0007669"/>
    <property type="project" value="UniProtKB-KW"/>
</dbReference>
<sequence>MKQIPRETIDEIRSRNDIVDVIGSYLSLKNAGGRFKALCPFHKEKTPSFTISPDRQIYHCFGCDAGGDVIRFVQEYEKVDFLTALQMLADRVGMELNFEDGDGRSSNKRELFRIHEGVAQLYHKILLEHPEGEAGRAYLMTRNLKPETVEAFNIGFAPDRFDALEKWAAHQNVPSALMEEAGLTARSERGSVYDRFRKRLMFPILDEAGRVIGFSGRLIDPNDRGGKYVNSPETPLFRKSRVLFGIDKARRAMADKRTAIVVEGQLDCIRCHEAGVTNVVASQGTALTSDHGRMIRRYADEVILVLDADAAGQKAALRSSEAFIAEELSVRVASLPAGEDPDSLILSQGPDAFMAKVNSAVSALDFLIDTSAKTENLRTDAGLMRTSRAVQNLIACASGAVQRDRMVQRAAERLGLSQSALRRDMSRHQRRTVTPAKSDVSESKPVAVQVSHPPVEVALTQLLCLYHEEVFPVVADHLPPEYVTDSDCRLVYELLLDDSQNLLERIPEGRAAVQKLAVRIQMEDSRLLGKDASPAAAAQDVVMKLWRSALKARRQRTDQIEERVRLTMQLKQLDLGWAHAVQFMVV</sequence>
<dbReference type="SMART" id="SM00400">
    <property type="entry name" value="ZnF_CHCC"/>
    <property type="match status" value="1"/>
</dbReference>
<gene>
    <name evidence="12" type="primary">dnaG</name>
    <name evidence="16" type="ORF">GT409_01660</name>
</gene>
<dbReference type="Pfam" id="PF13155">
    <property type="entry name" value="Toprim_2"/>
    <property type="match status" value="1"/>
</dbReference>
<accession>A0A6P1M7Q5</accession>
<keyword evidence="6 12" id="KW-0479">Metal-binding</keyword>
<organism evidence="16 17">
    <name type="scientific">Tichowtungia aerotolerans</name>
    <dbReference type="NCBI Taxonomy" id="2697043"/>
    <lineage>
        <taxon>Bacteria</taxon>
        <taxon>Pseudomonadati</taxon>
        <taxon>Kiritimatiellota</taxon>
        <taxon>Tichowtungiia</taxon>
        <taxon>Tichowtungiales</taxon>
        <taxon>Tichowtungiaceae</taxon>
        <taxon>Tichowtungia</taxon>
    </lineage>
</organism>
<dbReference type="InterPro" id="IPR002694">
    <property type="entry name" value="Znf_CHC2"/>
</dbReference>
<comment type="function">
    <text evidence="12 13">RNA polymerase that catalyzes the synthesis of short RNA molecules used as primers for DNA polymerase during DNA replication.</text>
</comment>
<evidence type="ECO:0000313" key="16">
    <source>
        <dbReference type="EMBL" id="QHI68208.1"/>
    </source>
</evidence>
<evidence type="ECO:0000256" key="10">
    <source>
        <dbReference type="ARBA" id="ARBA00023125"/>
    </source>
</evidence>
<keyword evidence="17" id="KW-1185">Reference proteome</keyword>
<dbReference type="Gene3D" id="3.90.580.10">
    <property type="entry name" value="Zinc finger, CHC2-type domain"/>
    <property type="match status" value="1"/>
</dbReference>
<keyword evidence="4 12" id="KW-0548">Nucleotidyltransferase</keyword>
<dbReference type="Gene3D" id="3.90.980.10">
    <property type="entry name" value="DNA primase, catalytic core, N-terminal domain"/>
    <property type="match status" value="1"/>
</dbReference>
<evidence type="ECO:0000259" key="15">
    <source>
        <dbReference type="PROSITE" id="PS50880"/>
    </source>
</evidence>
<dbReference type="SUPFAM" id="SSF57783">
    <property type="entry name" value="Zinc beta-ribbon"/>
    <property type="match status" value="1"/>
</dbReference>
<name>A0A6P1M7Q5_9BACT</name>
<evidence type="ECO:0000256" key="4">
    <source>
        <dbReference type="ARBA" id="ARBA00022695"/>
    </source>
</evidence>
<comment type="subunit">
    <text evidence="12">Monomer. Interacts with DnaB.</text>
</comment>
<reference evidence="16 17" key="1">
    <citation type="submission" date="2020-01" db="EMBL/GenBank/DDBJ databases">
        <title>Ponticoccus aerotolerans gen. nov., sp. nov., an anaerobic bacterium and proposal of Ponticoccusceae fam. nov., Ponticoccusles ord. nov. and Ponticoccuse classis nov. in the phylum Kiritimatiellaeota.</title>
        <authorList>
            <person name="Zhou L.Y."/>
            <person name="Du Z.J."/>
        </authorList>
    </citation>
    <scope>NUCLEOTIDE SEQUENCE [LARGE SCALE GENOMIC DNA]</scope>
    <source>
        <strain evidence="16 17">S-5007</strain>
    </source>
</reference>
<dbReference type="InterPro" id="IPR019475">
    <property type="entry name" value="DNA_primase_DnaB-bd"/>
</dbReference>
<evidence type="ECO:0000256" key="12">
    <source>
        <dbReference type="HAMAP-Rule" id="MF_00974"/>
    </source>
</evidence>
<evidence type="ECO:0000256" key="7">
    <source>
        <dbReference type="ARBA" id="ARBA00022771"/>
    </source>
</evidence>
<dbReference type="Proteomes" id="UP000464954">
    <property type="component" value="Chromosome"/>
</dbReference>
<evidence type="ECO:0000256" key="11">
    <source>
        <dbReference type="ARBA" id="ARBA00023163"/>
    </source>
</evidence>
<dbReference type="Gene3D" id="3.40.1360.10">
    <property type="match status" value="1"/>
</dbReference>
<feature type="zinc finger region" description="CHC2-type" evidence="12 14">
    <location>
        <begin position="39"/>
        <end position="63"/>
    </location>
</feature>
<keyword evidence="3 12" id="KW-0808">Transferase</keyword>
<evidence type="ECO:0000256" key="5">
    <source>
        <dbReference type="ARBA" id="ARBA00022705"/>
    </source>
</evidence>
<dbReference type="AlphaFoldDB" id="A0A6P1M7Q5"/>
<evidence type="ECO:0000256" key="9">
    <source>
        <dbReference type="ARBA" id="ARBA00022842"/>
    </source>
</evidence>
<keyword evidence="2 12" id="KW-0639">Primosome</keyword>
<comment type="domain">
    <text evidence="12">Contains an N-terminal zinc-binding domain, a central core domain that contains the primase activity, and a C-terminal DnaB-binding domain.</text>
</comment>
<dbReference type="PIRSF" id="PIRSF002811">
    <property type="entry name" value="DnaG"/>
    <property type="match status" value="1"/>
</dbReference>
<dbReference type="Pfam" id="PF01807">
    <property type="entry name" value="Zn_ribbon_DnaG"/>
    <property type="match status" value="1"/>
</dbReference>
<keyword evidence="9" id="KW-0460">Magnesium</keyword>
<dbReference type="InterPro" id="IPR037068">
    <property type="entry name" value="DNA_primase_core_N_sf"/>
</dbReference>
<protein>
    <recommendedName>
        <fullName evidence="12 13">DNA primase</fullName>
        <ecNumber evidence="12">2.7.7.101</ecNumber>
    </recommendedName>
</protein>
<keyword evidence="5 12" id="KW-0235">DNA replication</keyword>
<dbReference type="CDD" id="cd03364">
    <property type="entry name" value="TOPRIM_DnaG_primases"/>
    <property type="match status" value="1"/>
</dbReference>